<dbReference type="PANTHER" id="PTHR23075:SF13">
    <property type="entry name" value="AAA-TYPE ATPASE FAMILY PROTEIN"/>
    <property type="match status" value="1"/>
</dbReference>
<dbReference type="SUPFAM" id="SSF52540">
    <property type="entry name" value="P-loop containing nucleoside triphosphate hydrolases"/>
    <property type="match status" value="1"/>
</dbReference>
<protein>
    <recommendedName>
        <fullName evidence="3">ATPase AAA-type core domain-containing protein</fullName>
    </recommendedName>
</protein>
<evidence type="ECO:0008006" key="3">
    <source>
        <dbReference type="Google" id="ProtNLM"/>
    </source>
</evidence>
<reference evidence="1 2" key="2">
    <citation type="submission" date="2020-07" db="EMBL/GenBank/DDBJ databases">
        <title>Genome assembly of wild tea tree DASZ reveals pedigree and selection history of tea varieties.</title>
        <authorList>
            <person name="Zhang W."/>
        </authorList>
    </citation>
    <scope>NUCLEOTIDE SEQUENCE [LARGE SCALE GENOMIC DNA]</scope>
    <source>
        <strain evidence="2">cv. G240</strain>
        <tissue evidence="1">Leaf</tissue>
    </source>
</reference>
<dbReference type="EMBL" id="JACBKZ010000002">
    <property type="protein sequence ID" value="KAF5958286.1"/>
    <property type="molecule type" value="Genomic_DNA"/>
</dbReference>
<dbReference type="AlphaFoldDB" id="A0A7J7I1I9"/>
<reference evidence="2" key="1">
    <citation type="journal article" date="2020" name="Nat. Commun.">
        <title>Genome assembly of wild tea tree DASZ reveals pedigree and selection history of tea varieties.</title>
        <authorList>
            <person name="Zhang W."/>
            <person name="Zhang Y."/>
            <person name="Qiu H."/>
            <person name="Guo Y."/>
            <person name="Wan H."/>
            <person name="Zhang X."/>
            <person name="Scossa F."/>
            <person name="Alseekh S."/>
            <person name="Zhang Q."/>
            <person name="Wang P."/>
            <person name="Xu L."/>
            <person name="Schmidt M.H."/>
            <person name="Jia X."/>
            <person name="Li D."/>
            <person name="Zhu A."/>
            <person name="Guo F."/>
            <person name="Chen W."/>
            <person name="Ni D."/>
            <person name="Usadel B."/>
            <person name="Fernie A.R."/>
            <person name="Wen W."/>
        </authorList>
    </citation>
    <scope>NUCLEOTIDE SEQUENCE [LARGE SCALE GENOMIC DNA]</scope>
    <source>
        <strain evidence="2">cv. G240</strain>
    </source>
</reference>
<dbReference type="InterPro" id="IPR027417">
    <property type="entry name" value="P-loop_NTPase"/>
</dbReference>
<dbReference type="Proteomes" id="UP000593564">
    <property type="component" value="Unassembled WGS sequence"/>
</dbReference>
<comment type="caution">
    <text evidence="1">The sequence shown here is derived from an EMBL/GenBank/DDBJ whole genome shotgun (WGS) entry which is preliminary data.</text>
</comment>
<keyword evidence="2" id="KW-1185">Reference proteome</keyword>
<accession>A0A7J7I1I9</accession>
<dbReference type="GO" id="GO:0008270">
    <property type="term" value="F:zinc ion binding"/>
    <property type="evidence" value="ECO:0007669"/>
    <property type="project" value="TreeGrafter"/>
</dbReference>
<organism evidence="1 2">
    <name type="scientific">Camellia sinensis</name>
    <name type="common">Tea plant</name>
    <name type="synonym">Thea sinensis</name>
    <dbReference type="NCBI Taxonomy" id="4442"/>
    <lineage>
        <taxon>Eukaryota</taxon>
        <taxon>Viridiplantae</taxon>
        <taxon>Streptophyta</taxon>
        <taxon>Embryophyta</taxon>
        <taxon>Tracheophyta</taxon>
        <taxon>Spermatophyta</taxon>
        <taxon>Magnoliopsida</taxon>
        <taxon>eudicotyledons</taxon>
        <taxon>Gunneridae</taxon>
        <taxon>Pentapetalae</taxon>
        <taxon>asterids</taxon>
        <taxon>Ericales</taxon>
        <taxon>Theaceae</taxon>
        <taxon>Camellia</taxon>
    </lineage>
</organism>
<dbReference type="GO" id="GO:0005739">
    <property type="term" value="C:mitochondrion"/>
    <property type="evidence" value="ECO:0007669"/>
    <property type="project" value="TreeGrafter"/>
</dbReference>
<dbReference type="Gene3D" id="3.40.50.300">
    <property type="entry name" value="P-loop containing nucleotide triphosphate hydrolases"/>
    <property type="match status" value="1"/>
</dbReference>
<proteinExistence type="predicted"/>
<evidence type="ECO:0000313" key="1">
    <source>
        <dbReference type="EMBL" id="KAF5958286.1"/>
    </source>
</evidence>
<dbReference type="PANTHER" id="PTHR23075">
    <property type="entry name" value="PUTATIVE ATP-ASE"/>
    <property type="match status" value="1"/>
</dbReference>
<sequence>MIVVDSGGNVAPLGSQAVTKIHEIFDRAKKSKKGLLLFIDEADAFFCQPVKRCSFVLATNRPGDLDSAITDRIDEVIKFPLPQAEARFKLLKLYLNKYISGDSDSDSKWGSLFKRSSQTKTIKDLSEDAIREAARKTEGFSG</sequence>
<dbReference type="GO" id="GO:0007005">
    <property type="term" value="P:mitochondrion organization"/>
    <property type="evidence" value="ECO:0007669"/>
    <property type="project" value="TreeGrafter"/>
</dbReference>
<gene>
    <name evidence="1" type="ORF">HYC85_005511</name>
</gene>
<name>A0A7J7I1I9_CAMSI</name>
<evidence type="ECO:0000313" key="2">
    <source>
        <dbReference type="Proteomes" id="UP000593564"/>
    </source>
</evidence>